<dbReference type="GO" id="GO:0005524">
    <property type="term" value="F:ATP binding"/>
    <property type="evidence" value="ECO:0007669"/>
    <property type="project" value="InterPro"/>
</dbReference>
<evidence type="ECO:0000256" key="5">
    <source>
        <dbReference type="ARBA" id="ARBA00023004"/>
    </source>
</evidence>
<dbReference type="InterPro" id="IPR038729">
    <property type="entry name" value="Rad50/SbcC_AAA"/>
</dbReference>
<keyword evidence="7" id="KW-0472">Membrane</keyword>
<evidence type="ECO:0000259" key="8">
    <source>
        <dbReference type="SMART" id="SM00382"/>
    </source>
</evidence>
<keyword evidence="10" id="KW-1185">Reference proteome</keyword>
<evidence type="ECO:0000256" key="2">
    <source>
        <dbReference type="ARBA" id="ARBA00022448"/>
    </source>
</evidence>
<dbReference type="AlphaFoldDB" id="A0AAW6U309"/>
<evidence type="ECO:0000313" key="10">
    <source>
        <dbReference type="Proteomes" id="UP001431776"/>
    </source>
</evidence>
<dbReference type="PANTHER" id="PTHR42771:SF2">
    <property type="entry name" value="IRON(3+)-HYDROXAMATE IMPORT ATP-BINDING PROTEIN FHUC"/>
    <property type="match status" value="1"/>
</dbReference>
<dbReference type="InterPro" id="IPR041685">
    <property type="entry name" value="AAA_GajA/Old/RecF-like"/>
</dbReference>
<dbReference type="GO" id="GO:0006302">
    <property type="term" value="P:double-strand break repair"/>
    <property type="evidence" value="ECO:0007669"/>
    <property type="project" value="InterPro"/>
</dbReference>
<dbReference type="SUPFAM" id="SSF52540">
    <property type="entry name" value="P-loop containing nucleoside triphosphate hydrolases"/>
    <property type="match status" value="1"/>
</dbReference>
<dbReference type="Pfam" id="PF13175">
    <property type="entry name" value="AAA_15"/>
    <property type="match status" value="1"/>
</dbReference>
<evidence type="ECO:0000256" key="1">
    <source>
        <dbReference type="ARBA" id="ARBA00004202"/>
    </source>
</evidence>
<evidence type="ECO:0000256" key="7">
    <source>
        <dbReference type="ARBA" id="ARBA00023136"/>
    </source>
</evidence>
<dbReference type="Gene3D" id="3.40.50.300">
    <property type="entry name" value="P-loop containing nucleotide triphosphate hydrolases"/>
    <property type="match status" value="2"/>
</dbReference>
<evidence type="ECO:0000256" key="4">
    <source>
        <dbReference type="ARBA" id="ARBA00022496"/>
    </source>
</evidence>
<sequence length="240" mass="27379">MHLSRIVFHPDTYPTREHYPFNLDIFHRSAEIVLDRPVTMFVGENGTGKSTLLEAVARKAGIHIWQDYGRTRFQYNPYENKFHRCISVEWADGRVPGSFFGSSVFHDFARILDEWAAADPALLEYFGGKSLLTQSHGQSIMSFFKARYEIKGLYLMDEPETALSPATQIALLKLLARMAAAGHAQFIITTHSPILLACPGATVYSFDQIPIQPIAYEQTPHYQTYKDFMSDPHKYCNDHQ</sequence>
<evidence type="ECO:0000256" key="6">
    <source>
        <dbReference type="ARBA" id="ARBA00023065"/>
    </source>
</evidence>
<accession>A0AAW6U309</accession>
<dbReference type="InterPro" id="IPR003593">
    <property type="entry name" value="AAA+_ATPase"/>
</dbReference>
<keyword evidence="3" id="KW-1003">Cell membrane</keyword>
<dbReference type="RefSeq" id="WP_349246349.1">
    <property type="nucleotide sequence ID" value="NZ_JASCXX010000026.1"/>
</dbReference>
<dbReference type="InterPro" id="IPR027417">
    <property type="entry name" value="P-loop_NTPase"/>
</dbReference>
<comment type="caution">
    <text evidence="9">The sequence shown here is derived from an EMBL/GenBank/DDBJ whole genome shotgun (WGS) entry which is preliminary data.</text>
</comment>
<dbReference type="InterPro" id="IPR051535">
    <property type="entry name" value="Siderophore_ABC-ATPase"/>
</dbReference>
<dbReference type="Proteomes" id="UP001431776">
    <property type="component" value="Unassembled WGS sequence"/>
</dbReference>
<keyword evidence="6" id="KW-0406">Ion transport</keyword>
<name>A0AAW6U309_9BACT</name>
<evidence type="ECO:0000313" key="9">
    <source>
        <dbReference type="EMBL" id="MDI6450942.1"/>
    </source>
</evidence>
<organism evidence="9 10">
    <name type="scientific">Anaerobaca lacustris</name>
    <dbReference type="NCBI Taxonomy" id="3044600"/>
    <lineage>
        <taxon>Bacteria</taxon>
        <taxon>Pseudomonadati</taxon>
        <taxon>Planctomycetota</taxon>
        <taxon>Phycisphaerae</taxon>
        <taxon>Sedimentisphaerales</taxon>
        <taxon>Anaerobacaceae</taxon>
        <taxon>Anaerobaca</taxon>
    </lineage>
</organism>
<protein>
    <submittedName>
        <fullName evidence="9">AAA family ATPase</fullName>
    </submittedName>
</protein>
<dbReference type="EMBL" id="JASCXX010000026">
    <property type="protein sequence ID" value="MDI6450942.1"/>
    <property type="molecule type" value="Genomic_DNA"/>
</dbReference>
<keyword evidence="2" id="KW-0813">Transport</keyword>
<dbReference type="GO" id="GO:0016887">
    <property type="term" value="F:ATP hydrolysis activity"/>
    <property type="evidence" value="ECO:0007669"/>
    <property type="project" value="InterPro"/>
</dbReference>
<keyword evidence="5" id="KW-0408">Iron</keyword>
<dbReference type="Pfam" id="PF13476">
    <property type="entry name" value="AAA_23"/>
    <property type="match status" value="1"/>
</dbReference>
<gene>
    <name evidence="9" type="ORF">QJ522_17915</name>
</gene>
<evidence type="ECO:0000256" key="3">
    <source>
        <dbReference type="ARBA" id="ARBA00022475"/>
    </source>
</evidence>
<comment type="subcellular location">
    <subcellularLocation>
        <location evidence="1">Cell membrane</location>
        <topology evidence="1">Peripheral membrane protein</topology>
    </subcellularLocation>
</comment>
<proteinExistence type="predicted"/>
<keyword evidence="4" id="KW-0410">Iron transport</keyword>
<reference evidence="9" key="1">
    <citation type="submission" date="2023-05" db="EMBL/GenBank/DDBJ databases">
        <title>Anaerotaeda fermentans gen. nov., sp. nov., a novel anaerobic planctomycete of the new family within the order Sedimentisphaerales isolated from Taman Peninsula, Russia.</title>
        <authorList>
            <person name="Khomyakova M.A."/>
            <person name="Merkel A.Y."/>
            <person name="Slobodkin A.I."/>
        </authorList>
    </citation>
    <scope>NUCLEOTIDE SEQUENCE</scope>
    <source>
        <strain evidence="9">M17dextr</strain>
    </source>
</reference>
<dbReference type="GO" id="GO:0005886">
    <property type="term" value="C:plasma membrane"/>
    <property type="evidence" value="ECO:0007669"/>
    <property type="project" value="UniProtKB-SubCell"/>
</dbReference>
<dbReference type="SMART" id="SM00382">
    <property type="entry name" value="AAA"/>
    <property type="match status" value="1"/>
</dbReference>
<dbReference type="PANTHER" id="PTHR42771">
    <property type="entry name" value="IRON(3+)-HYDROXAMATE IMPORT ATP-BINDING PROTEIN FHUC"/>
    <property type="match status" value="1"/>
</dbReference>
<feature type="domain" description="AAA+ ATPase" evidence="8">
    <location>
        <begin position="35"/>
        <end position="215"/>
    </location>
</feature>
<dbReference type="GO" id="GO:0006826">
    <property type="term" value="P:iron ion transport"/>
    <property type="evidence" value="ECO:0007669"/>
    <property type="project" value="UniProtKB-KW"/>
</dbReference>